<accession>K1QTS9</accession>
<dbReference type="FunCoup" id="K1QTS9">
    <property type="interactions" value="78"/>
</dbReference>
<dbReference type="HOGENOM" id="CLU_047457_1_0_1"/>
<dbReference type="Pfam" id="PF02574">
    <property type="entry name" value="S-methyl_trans"/>
    <property type="match status" value="1"/>
</dbReference>
<evidence type="ECO:0000256" key="2">
    <source>
        <dbReference type="ARBA" id="ARBA00022679"/>
    </source>
</evidence>
<dbReference type="GO" id="GO:0008168">
    <property type="term" value="F:methyltransferase activity"/>
    <property type="evidence" value="ECO:0007669"/>
    <property type="project" value="UniProtKB-UniRule"/>
</dbReference>
<dbReference type="PROSITE" id="PS50970">
    <property type="entry name" value="HCY"/>
    <property type="match status" value="1"/>
</dbReference>
<protein>
    <submittedName>
        <fullName evidence="5">Betaine--homocysteine S-methyltransferase 2</fullName>
    </submittedName>
</protein>
<dbReference type="PANTHER" id="PTHR11103">
    <property type="entry name" value="SLR1189 PROTEIN"/>
    <property type="match status" value="1"/>
</dbReference>
<name>K1QTS9_MAGGI</name>
<dbReference type="InterPro" id="IPR036589">
    <property type="entry name" value="HCY_dom_sf"/>
</dbReference>
<dbReference type="PIRSF" id="PIRSF037505">
    <property type="entry name" value="Betaine_HMT"/>
    <property type="match status" value="1"/>
</dbReference>
<dbReference type="EMBL" id="JH816401">
    <property type="protein sequence ID" value="EKC24976.1"/>
    <property type="molecule type" value="Genomic_DNA"/>
</dbReference>
<dbReference type="InterPro" id="IPR003726">
    <property type="entry name" value="HCY_dom"/>
</dbReference>
<dbReference type="UniPathway" id="UPA00051">
    <property type="reaction ID" value="UER00083"/>
</dbReference>
<dbReference type="AlphaFoldDB" id="K1QTS9"/>
<evidence type="ECO:0000256" key="1">
    <source>
        <dbReference type="ARBA" id="ARBA00022603"/>
    </source>
</evidence>
<dbReference type="InParanoid" id="K1QTS9"/>
<comment type="cofactor">
    <cofactor evidence="4">
        <name>Zn(2+)</name>
        <dbReference type="ChEBI" id="CHEBI:29105"/>
    </cofactor>
    <text evidence="4">Binds 1 zinc ion per subunit.</text>
</comment>
<dbReference type="GO" id="GO:0032259">
    <property type="term" value="P:methylation"/>
    <property type="evidence" value="ECO:0007669"/>
    <property type="project" value="UniProtKB-KW"/>
</dbReference>
<dbReference type="InterPro" id="IPR017226">
    <property type="entry name" value="BHMT-like"/>
</dbReference>
<feature type="binding site" evidence="4">
    <location>
        <position position="315"/>
    </location>
    <ligand>
        <name>Zn(2+)</name>
        <dbReference type="ChEBI" id="CHEBI:29105"/>
    </ligand>
</feature>
<organism evidence="5">
    <name type="scientific">Magallana gigas</name>
    <name type="common">Pacific oyster</name>
    <name type="synonym">Crassostrea gigas</name>
    <dbReference type="NCBI Taxonomy" id="29159"/>
    <lineage>
        <taxon>Eukaryota</taxon>
        <taxon>Metazoa</taxon>
        <taxon>Spiralia</taxon>
        <taxon>Lophotrochozoa</taxon>
        <taxon>Mollusca</taxon>
        <taxon>Bivalvia</taxon>
        <taxon>Autobranchia</taxon>
        <taxon>Pteriomorphia</taxon>
        <taxon>Ostreida</taxon>
        <taxon>Ostreoidea</taxon>
        <taxon>Ostreidae</taxon>
        <taxon>Magallana</taxon>
    </lineage>
</organism>
<sequence length="370" mass="41537">MYCDSNVKEIHGPLCSPNQNRLVAPCLRERLKNGESLVVAEGYIFEFERRGYLKSGSFVPEVVLEHPELVKSLHEEYVRSGSDVVLAFTYYAHREKLKLVNREADLKAMNMKALQIAREVADETGTLMAGNICNTTVYKRDDEDAINKARNMFKEQIEWAVEGRADFIVAETFGEFGEAMLALECIKQYGNGLPSVVTMSLPMTLNMHDGIPVDEACRRLEEAGADVVGLNCGRGPGTMVEPLKIIRKACKGPIAALPVPYRTNENQVTFFSLTVPGTEKMAFPLDLSSCYCTREEIRKFAEESKSIGVQYVGLCCGNAPHFLREVAAVYEKPAPALKYSPEIEKHFIFGDEKKNDPYYTQTYKKKITQK</sequence>
<keyword evidence="4" id="KW-0862">Zinc</keyword>
<dbReference type="GO" id="GO:0008270">
    <property type="term" value="F:zinc ion binding"/>
    <property type="evidence" value="ECO:0007669"/>
    <property type="project" value="InterPro"/>
</dbReference>
<evidence type="ECO:0000256" key="3">
    <source>
        <dbReference type="ARBA" id="ARBA00034478"/>
    </source>
</evidence>
<proteinExistence type="predicted"/>
<dbReference type="PANTHER" id="PTHR11103:SF18">
    <property type="entry name" value="SLR1189 PROTEIN"/>
    <property type="match status" value="1"/>
</dbReference>
<evidence type="ECO:0000256" key="4">
    <source>
        <dbReference type="PIRSR" id="PIRSR037505-2"/>
    </source>
</evidence>
<keyword evidence="4" id="KW-0479">Metal-binding</keyword>
<dbReference type="GO" id="GO:0009086">
    <property type="term" value="P:methionine biosynthetic process"/>
    <property type="evidence" value="ECO:0007669"/>
    <property type="project" value="InterPro"/>
</dbReference>
<gene>
    <name evidence="5" type="ORF">CGI_10024033</name>
</gene>
<feature type="binding site" evidence="4">
    <location>
        <position position="232"/>
    </location>
    <ligand>
        <name>Zn(2+)</name>
        <dbReference type="ChEBI" id="CHEBI:29105"/>
    </ligand>
</feature>
<dbReference type="Gene3D" id="3.20.20.330">
    <property type="entry name" value="Homocysteine-binding-like domain"/>
    <property type="match status" value="1"/>
</dbReference>
<reference evidence="5" key="1">
    <citation type="journal article" date="2012" name="Nature">
        <title>The oyster genome reveals stress adaptation and complexity of shell formation.</title>
        <authorList>
            <person name="Zhang G."/>
            <person name="Fang X."/>
            <person name="Guo X."/>
            <person name="Li L."/>
            <person name="Luo R."/>
            <person name="Xu F."/>
            <person name="Yang P."/>
            <person name="Zhang L."/>
            <person name="Wang X."/>
            <person name="Qi H."/>
            <person name="Xiong Z."/>
            <person name="Que H."/>
            <person name="Xie Y."/>
            <person name="Holland P.W."/>
            <person name="Paps J."/>
            <person name="Zhu Y."/>
            <person name="Wu F."/>
            <person name="Chen Y."/>
            <person name="Wang J."/>
            <person name="Peng C."/>
            <person name="Meng J."/>
            <person name="Yang L."/>
            <person name="Liu J."/>
            <person name="Wen B."/>
            <person name="Zhang N."/>
            <person name="Huang Z."/>
            <person name="Zhu Q."/>
            <person name="Feng Y."/>
            <person name="Mount A."/>
            <person name="Hedgecock D."/>
            <person name="Xu Z."/>
            <person name="Liu Y."/>
            <person name="Domazet-Loso T."/>
            <person name="Du Y."/>
            <person name="Sun X."/>
            <person name="Zhang S."/>
            <person name="Liu B."/>
            <person name="Cheng P."/>
            <person name="Jiang X."/>
            <person name="Li J."/>
            <person name="Fan D."/>
            <person name="Wang W."/>
            <person name="Fu W."/>
            <person name="Wang T."/>
            <person name="Wang B."/>
            <person name="Zhang J."/>
            <person name="Peng Z."/>
            <person name="Li Y."/>
            <person name="Li N."/>
            <person name="Wang J."/>
            <person name="Chen M."/>
            <person name="He Y."/>
            <person name="Tan F."/>
            <person name="Song X."/>
            <person name="Zheng Q."/>
            <person name="Huang R."/>
            <person name="Yang H."/>
            <person name="Du X."/>
            <person name="Chen L."/>
            <person name="Yang M."/>
            <person name="Gaffney P.M."/>
            <person name="Wang S."/>
            <person name="Luo L."/>
            <person name="She Z."/>
            <person name="Ming Y."/>
            <person name="Huang W."/>
            <person name="Zhang S."/>
            <person name="Huang B."/>
            <person name="Zhang Y."/>
            <person name="Qu T."/>
            <person name="Ni P."/>
            <person name="Miao G."/>
            <person name="Wang J."/>
            <person name="Wang Q."/>
            <person name="Steinberg C.E."/>
            <person name="Wang H."/>
            <person name="Li N."/>
            <person name="Qian L."/>
            <person name="Zhang G."/>
            <person name="Li Y."/>
            <person name="Yang H."/>
            <person name="Liu X."/>
            <person name="Wang J."/>
            <person name="Yin Y."/>
            <person name="Wang J."/>
        </authorList>
    </citation>
    <scope>NUCLEOTIDE SEQUENCE [LARGE SCALE GENOMIC DNA]</scope>
    <source>
        <strain evidence="5">05x7-T-G4-1.051#20</strain>
    </source>
</reference>
<keyword evidence="2 5" id="KW-0808">Transferase</keyword>
<keyword evidence="1 5" id="KW-0489">Methyltransferase</keyword>
<comment type="pathway">
    <text evidence="3">Amino-acid biosynthesis; L-methionine biosynthesis via de novo pathway.</text>
</comment>
<dbReference type="SUPFAM" id="SSF82282">
    <property type="entry name" value="Homocysteine S-methyltransferase"/>
    <property type="match status" value="1"/>
</dbReference>
<evidence type="ECO:0000313" key="5">
    <source>
        <dbReference type="EMBL" id="EKC24976.1"/>
    </source>
</evidence>
<feature type="binding site" evidence="4">
    <location>
        <position position="316"/>
    </location>
    <ligand>
        <name>Zn(2+)</name>
        <dbReference type="ChEBI" id="CHEBI:29105"/>
    </ligand>
</feature>